<dbReference type="Gene3D" id="3.90.1750.10">
    <property type="entry name" value="Hect, E3 ligase catalytic domains"/>
    <property type="match status" value="1"/>
</dbReference>
<feature type="compositionally biased region" description="Basic and acidic residues" evidence="12">
    <location>
        <begin position="2483"/>
        <end position="2493"/>
    </location>
</feature>
<feature type="compositionally biased region" description="Polar residues" evidence="12">
    <location>
        <begin position="1755"/>
        <end position="1786"/>
    </location>
</feature>
<dbReference type="InterPro" id="IPR009060">
    <property type="entry name" value="UBA-like_sf"/>
</dbReference>
<feature type="region of interest" description="Disordered" evidence="12">
    <location>
        <begin position="2082"/>
        <end position="2211"/>
    </location>
</feature>
<keyword evidence="16" id="KW-1185">Reference proteome</keyword>
<evidence type="ECO:0000256" key="9">
    <source>
        <dbReference type="ARBA" id="ARBA00023242"/>
    </source>
</evidence>
<dbReference type="InterPro" id="IPR025527">
    <property type="entry name" value="HUWE1/Rev1_UBM"/>
</dbReference>
<dbReference type="Proteomes" id="UP000294933">
    <property type="component" value="Unassembled WGS sequence"/>
</dbReference>
<evidence type="ECO:0000259" key="14">
    <source>
        <dbReference type="PROSITE" id="PS50237"/>
    </source>
</evidence>
<dbReference type="SUPFAM" id="SSF48371">
    <property type="entry name" value="ARM repeat"/>
    <property type="match status" value="1"/>
</dbReference>
<evidence type="ECO:0000256" key="5">
    <source>
        <dbReference type="ARBA" id="ARBA00022448"/>
    </source>
</evidence>
<feature type="compositionally biased region" description="Polar residues" evidence="12">
    <location>
        <begin position="3007"/>
        <end position="3018"/>
    </location>
</feature>
<dbReference type="Pfam" id="PF06012">
    <property type="entry name" value="DUF908"/>
    <property type="match status" value="1"/>
</dbReference>
<comment type="catalytic activity">
    <reaction evidence="1">
        <text>S-ubiquitinyl-[E2 ubiquitin-conjugating enzyme]-L-cysteine + [acceptor protein]-L-lysine = [E2 ubiquitin-conjugating enzyme]-L-cysteine + N(6)-ubiquitinyl-[acceptor protein]-L-lysine.</text>
        <dbReference type="EC" id="2.3.2.26"/>
    </reaction>
</comment>
<sequence length="3685" mass="404610">MKISHKSKRVVPPHPQIASLIADILAVSNEDLSQYLASIDNWKWPRSDLNSWIKVLNRFDTILEEVIRDYDVDRLQTTIFTPRTKATVCEILKFERLLLENSTNRKMFNSYDRLNSLLFSSDLDVLVASLLLLLRPSQQYSAQPALSHALHISTSRLASLAGRPPILREYGVDMLDLVSEAGKEKIRNLPQEASEVSLSFYRRGEEDKDKTSKEKEPSAAIPDPTTQPPRAPGSAQSGPVNIHLGPMAQSSRESMDVLADAIQTYDVPDGEKYELLCRIRNAQALGETKQEEREKLVVIRLLSIAVYAHTHTEAVAQSSLFLYEPDLVTRIAELLQLDRAVPVIVQTAAIAALDALARYRGKIQEVLTAVNAGVNHGILMSLLRKTVAEIASPHSTLSHLFVDALLSFVIYIASHAAGGNMVVGAGLVPLLIQIIENKLPERLQVVSKTMQLVDNVLYGFTNAFQIFCNGRGVEVLAERIQYEVDLGIENQGNDERCFSPLGSYGLLPFARTGVIKHTLRSMHRMMQSSGTTEGLRGLIDSSLLASVKKIIGHRGLFGPTVLPIAINIMATFVHNEPTSLVVIQEAGLPEAFYEVIESGLEASIEVIQSIPNAIGALCLNQAGQDQLASRPSIIPGLLTIFTSERHLKVMQDKENSALIGSAIDELIRHHPSLKAIVFDALKSTLSKIEDMGSTYTPPSDIEQWYKLVLVSHPSSSEQDVVMEDTSVPSAVQDPAAPAAVEGVGAGAGAGNGADEALPKPHDNLVVSFIDILSKFLEGLFQHISHCKDFVSTTDCLARLTRMLALPCMPYDFANSVHSDSLVQVIRTMTEVAPTETLGHLAKEVKVSLEETRDFWQSLDGKSHLLPYIDVSDERKLLEANNIFRRLLSLHNQTTMLSDVYTSAGYTHGRGAVGLLPALSGPGSANILEDLGALHRACLWENILLKTGLSTKADATAAATTPSAGAQPPAEVTGVSSESLEQTPLQPPSAIQKEDSAKLDGPSECNARALKHVASQIPTSLAPLFQSVARMFMYGRRHPDPTQKKQAAATCTAVATVMLKHLKQQTFGDALSTYAYYTVMLGLITVLLFDERTPQHSIHAMLLVKFRQIGGLDAVLDISRRYSDSIARINAVDASDRTEEDTQELVHLYGGLKVALHLLHSLVSFKTSSDSNQNTLFTSQDIPETDPEYYESHDLLVKMRLAALPFIRDLWRCDWLVSAPPGVSKYVIQSVLDIVGGEREESGAENNAEVPLGNGPGLLRPSGPDEDRISQLTDMGFPRTAAVRALTRSHNNVSVATEFLLAHPFPFPNDPDMDTSADVADPDDAGGDDAASTSAMENNDADESRNVDMAAAGDNPPSEAPPTGPTEGTCEERRNELNLARETLTADLGTLALRLIDSHPSLIFDVKRAFTGSADGYQAQAVRSVVDDIRKFSPSAFDVHEEPLAVRCRLLALILSDSPSTTVRITGSNEQSLMDLLLALLLSNPAGVDQPTIPKWLACHLLVTESLLVLADEPRSITLPLADEPIKHEEILAGPSYSEARPILFDFAFRLLGVLSLPRDELLATLRLLVQLTRDHALAGEFVRRDGVALLLKRLQGPSGETSMVGCQSYIAIIFRHVVENQSTLESIMRQEVRRWFTQPQPRARVVDVTSFVRTCAPMAARDPQTFVKVTQSLCQLLHPDATVKHIALKMTPSHAADAQPPTDMPEGTDKPVAMQVDLPEASSNVSSDVLESVVHFMVGELLRVGKLASEKINSEGASTSPKHPNAGQDNVAQPTPDAASSSQVQPNEEHGSNDASPEPSNFFYACFLMQCLTELLFSYDTCKHAFLSFSTKKRGTTPSKDGSRHKTQALTFLLTDLVSFGAFNVEPKFDAQKRMMLCNWAMSVIVALCIDCSSSRDAKDVSTDLLSIRKTVLEAVSRSIKDAPSLESDDTRYGRLLALAELCHRLLTVRFNANANKSQDETPIQIAKVMLEKNFVATLTSILSDIDLNYPNMRSLVVAILRPLEHLTKIAIKMGRSTDKSKVPSDHESTSSNSVASEEGEEDAMDTANGREETPDLYRNSSLGMYRGEMEDVNFAAGDEMDQAEDEDDEEVDMEFDEDTGSEDTSNSDEEGDGEEDLELGAQEAGEVWTDDEDMEDEDEDEDAHSEDNESDRDPEEGSVDDAEIMWQDIPAVVVNDQDGGGDEGDEDEERDGMPTIIDDDEVDEEGEEMSEEDLPDELGVLEGPDGASEDPFGIGRQILRGIVHEDRLLFTNGASNSRGREDGDADMQVFGRPRQITTGQPEPMPHPLLIDTTASSMSPAGQPRVYRRTQRGVVSGNTYSDLLHTIEELVGGGAIQLFQQLMTRTRSGIGPDIRVEVPASSILPGGERVHVHRHGRTPLAASVRLERDVRISDNRSESHDFSPLPTLQRWTEEAKISHGKFLNERFGKLCNHITLALLPDAREAAQKAREKEEKERAERAEKDAAAAKEAAELAAAQPSEESGDHSEEEAAHPSDGGSQSEEVIAPLMEPPVPVIGDLDTVMAEVQGSDEEPTALPIAPPLTADENPDQEPIAEPTTPPLDIAESSTPTPAAPTAPTEPPEASTSIVPERVTVMIHGNAVDITDTGIDPTFLEALPDDMREEVLNQHFRERRSARVEQPPESTINPEFLEALPPEIRAEILQQERLERTRRERTQNEASAADSGDGNAAAPSGPAEIDPASFIASLDPQLRQVVLLDQDDVFLQSLPSHMIAEAGVYREVAGHVHHHVRREAVAPANPTQVVRKPTSSRDAIQLLDRSSIATLVRLLFFPQLFRKNILHKVLLNLCENSKSRTDLFNLLLSILQDGSGDLVMVDRSFAQMSVRNSKASTVTTPKPAGKQKASGESAPPNLPNGIPPELIAQRCLDALSFIVSSNELSSLFFLTEHELPAGLRRVASKKGKGKEKQTAQSHYPIVLLLGLLDRQTLLTAPSIMDSVAGLLASVTRPLMTLKDAKRNEVTTASQEAGSDQMATATSEAVQPAPVDATATPNEPSSSNSVDIADAVAPAPQTAEPAVQEKGSTSVEAIEEKMLLANPPQIPHPALRLIVNILTVGECSGRTFQQTLALIQHLTCIPDARDVIAQELKAKAQEFGQILYTNLDELVKDLEKSTSPDDLPTSSISKFSPASSDQAKLLRVLKTIDYMYSKAPTPPTSQSTPETADEEDTVHAIYESFRFAPLWRRLGDCLAIVEQKPDVEHIATILLPLIESLMVVCKYVGSKPSAASRAIRASASPRSPTTSRESMEDLFVSFTDAHRKVLNLMVRNNPSLMSGSFSLLIHNPRVLDFDNKRNYFNQQVHRRPHPREHYGTLQLNVRRARVFEDSFQYLQRKTGDQIKYGKLSVRFYDEEGVDAGGVTREWFQILARQMFNPNYALFEPCAADKQTYQPNRASAVNSEHLSFFKFVGRVIGKAIYDGRLLDAYFARSLYRQLLGKPVDYRDVEWVDPEYYKSLCWILENDPTALDLTFITEVDEFGKRDIIPLKEGGASVPVTQDNKREYVQLSAQYRLYSSIKDQIESLLGGFYEVVPKELISIFNEQEVELLISGTPDIDVDEWRAATEYNGYTSSDPVIVWWWRALKSFNRDERAKVLSFATGTARVPLGGFVELQGVQGVQRFSIHRAYGDSDRLPQAHTCFNQIDLPQYSSYEMLRQQLLLAINEGGEGFGFA</sequence>
<dbReference type="InterPro" id="IPR000569">
    <property type="entry name" value="HECT_dom"/>
</dbReference>
<feature type="compositionally biased region" description="Basic and acidic residues" evidence="12">
    <location>
        <begin position="202"/>
        <end position="217"/>
    </location>
</feature>
<feature type="compositionally biased region" description="Low complexity" evidence="12">
    <location>
        <begin position="958"/>
        <end position="969"/>
    </location>
</feature>
<evidence type="ECO:0000256" key="7">
    <source>
        <dbReference type="ARBA" id="ARBA00022786"/>
    </source>
</evidence>
<feature type="compositionally biased region" description="Basic and acidic residues" evidence="12">
    <location>
        <begin position="2017"/>
        <end position="2029"/>
    </location>
</feature>
<keyword evidence="9" id="KW-0539">Nucleus</keyword>
<evidence type="ECO:0000256" key="2">
    <source>
        <dbReference type="ARBA" id="ARBA00004123"/>
    </source>
</evidence>
<dbReference type="CDD" id="cd00078">
    <property type="entry name" value="HECTc"/>
    <property type="match status" value="1"/>
</dbReference>
<feature type="compositionally biased region" description="Pro residues" evidence="12">
    <location>
        <begin position="2571"/>
        <end position="2580"/>
    </location>
</feature>
<feature type="compositionally biased region" description="Polar residues" evidence="12">
    <location>
        <begin position="973"/>
        <end position="983"/>
    </location>
</feature>
<feature type="region of interest" description="Disordered" evidence="12">
    <location>
        <begin position="2017"/>
        <end position="2065"/>
    </location>
</feature>
<dbReference type="EMBL" id="ML170162">
    <property type="protein sequence ID" value="TDL26261.1"/>
    <property type="molecule type" value="Genomic_DNA"/>
</dbReference>
<dbReference type="GO" id="GO:0005634">
    <property type="term" value="C:nucleus"/>
    <property type="evidence" value="ECO:0007669"/>
    <property type="project" value="UniProtKB-SubCell"/>
</dbReference>
<evidence type="ECO:0000256" key="4">
    <source>
        <dbReference type="ARBA" id="ARBA00012485"/>
    </source>
</evidence>
<feature type="region of interest" description="Disordered" evidence="12">
    <location>
        <begin position="1238"/>
        <end position="1270"/>
    </location>
</feature>
<dbReference type="PROSITE" id="PS50030">
    <property type="entry name" value="UBA"/>
    <property type="match status" value="1"/>
</dbReference>
<evidence type="ECO:0000313" key="15">
    <source>
        <dbReference type="EMBL" id="TDL26261.1"/>
    </source>
</evidence>
<evidence type="ECO:0000313" key="16">
    <source>
        <dbReference type="Proteomes" id="UP000294933"/>
    </source>
</evidence>
<dbReference type="InterPro" id="IPR050409">
    <property type="entry name" value="E3_ubiq-protein_ligase"/>
</dbReference>
<dbReference type="PANTHER" id="PTHR11254:SF67">
    <property type="entry name" value="E3 UBIQUITIN-PROTEIN LIGASE HUWE1"/>
    <property type="match status" value="1"/>
</dbReference>
<dbReference type="InterPro" id="IPR016024">
    <property type="entry name" value="ARM-type_fold"/>
</dbReference>
<feature type="region of interest" description="Disordered" evidence="12">
    <location>
        <begin position="1309"/>
        <end position="1372"/>
    </location>
</feature>
<dbReference type="GO" id="GO:0006511">
    <property type="term" value="P:ubiquitin-dependent protein catabolic process"/>
    <property type="evidence" value="ECO:0007669"/>
    <property type="project" value="TreeGrafter"/>
</dbReference>
<feature type="compositionally biased region" description="Acidic residues" evidence="12">
    <location>
        <begin position="2129"/>
        <end position="2164"/>
    </location>
</feature>
<comment type="similarity">
    <text evidence="10">Belongs to the UPL family. TOM1/PTR1 subfamily.</text>
</comment>
<organism evidence="15 16">
    <name type="scientific">Rickenella mellea</name>
    <dbReference type="NCBI Taxonomy" id="50990"/>
    <lineage>
        <taxon>Eukaryota</taxon>
        <taxon>Fungi</taxon>
        <taxon>Dikarya</taxon>
        <taxon>Basidiomycota</taxon>
        <taxon>Agaricomycotina</taxon>
        <taxon>Agaricomycetes</taxon>
        <taxon>Hymenochaetales</taxon>
        <taxon>Rickenellaceae</taxon>
        <taxon>Rickenella</taxon>
    </lineage>
</organism>
<proteinExistence type="inferred from homology"/>
<dbReference type="PROSITE" id="PS50237">
    <property type="entry name" value="HECT"/>
    <property type="match status" value="1"/>
</dbReference>
<dbReference type="InterPro" id="IPR010309">
    <property type="entry name" value="E3_Ub_ligase_DUF908"/>
</dbReference>
<dbReference type="STRING" id="50990.A0A4Y7QG83"/>
<dbReference type="Gene3D" id="3.30.2410.10">
    <property type="entry name" value="Hect, E3 ligase catalytic domain"/>
    <property type="match status" value="1"/>
</dbReference>
<keyword evidence="7 11" id="KW-0833">Ubl conjugation pathway</keyword>
<evidence type="ECO:0000256" key="3">
    <source>
        <dbReference type="ARBA" id="ARBA00004906"/>
    </source>
</evidence>
<feature type="region of interest" description="Disordered" evidence="12">
    <location>
        <begin position="2669"/>
        <end position="2697"/>
    </location>
</feature>
<feature type="compositionally biased region" description="Basic and acidic residues" evidence="12">
    <location>
        <begin position="2445"/>
        <end position="2472"/>
    </location>
</feature>
<evidence type="ECO:0000256" key="6">
    <source>
        <dbReference type="ARBA" id="ARBA00022679"/>
    </source>
</evidence>
<evidence type="ECO:0000256" key="1">
    <source>
        <dbReference type="ARBA" id="ARBA00000885"/>
    </source>
</evidence>
<feature type="region of interest" description="Disordered" evidence="12">
    <location>
        <begin position="958"/>
        <end position="997"/>
    </location>
</feature>
<dbReference type="VEuPathDB" id="FungiDB:BD410DRAFT_895667"/>
<feature type="compositionally biased region" description="Acidic residues" evidence="12">
    <location>
        <begin position="2082"/>
        <end position="2119"/>
    </location>
</feature>
<dbReference type="FunFam" id="3.90.1750.10:FF:000003">
    <property type="entry name" value="E3 ubiquitin-protein ligase UPL1"/>
    <property type="match status" value="1"/>
</dbReference>
<dbReference type="SMART" id="SM00165">
    <property type="entry name" value="UBA"/>
    <property type="match status" value="1"/>
</dbReference>
<evidence type="ECO:0000256" key="8">
    <source>
        <dbReference type="ARBA" id="ARBA00022816"/>
    </source>
</evidence>
<feature type="region of interest" description="Disordered" evidence="12">
    <location>
        <begin position="2845"/>
        <end position="2873"/>
    </location>
</feature>
<dbReference type="Pfam" id="PF14377">
    <property type="entry name" value="UBM"/>
    <property type="match status" value="3"/>
</dbReference>
<comment type="subcellular location">
    <subcellularLocation>
        <location evidence="2">Nucleus</location>
    </subcellularLocation>
</comment>
<dbReference type="GO" id="GO:0005737">
    <property type="term" value="C:cytoplasm"/>
    <property type="evidence" value="ECO:0007669"/>
    <property type="project" value="TreeGrafter"/>
</dbReference>
<gene>
    <name evidence="15" type="ORF">BD410DRAFT_895667</name>
</gene>
<evidence type="ECO:0000256" key="12">
    <source>
        <dbReference type="SAM" id="MobiDB-lite"/>
    </source>
</evidence>
<feature type="compositionally biased region" description="Acidic residues" evidence="12">
    <location>
        <begin position="2198"/>
        <end position="2211"/>
    </location>
</feature>
<evidence type="ECO:0000256" key="11">
    <source>
        <dbReference type="PROSITE-ProRule" id="PRU00104"/>
    </source>
</evidence>
<keyword evidence="8" id="KW-0509">mRNA transport</keyword>
<feature type="region of interest" description="Disordered" evidence="12">
    <location>
        <begin position="198"/>
        <end position="246"/>
    </location>
</feature>
<dbReference type="FunFam" id="3.30.2410.10:FF:000004">
    <property type="entry name" value="E3 ubiquitin-protein ligase HUWE1, variant"/>
    <property type="match status" value="1"/>
</dbReference>
<dbReference type="Pfam" id="PF06025">
    <property type="entry name" value="DUF913"/>
    <property type="match status" value="1"/>
</dbReference>
<dbReference type="FunFam" id="3.30.2160.10:FF:000001">
    <property type="entry name" value="E3 ubiquitin-protein ligase NEDD4-like"/>
    <property type="match status" value="1"/>
</dbReference>
<protein>
    <recommendedName>
        <fullName evidence="4">HECT-type E3 ubiquitin transferase</fullName>
        <ecNumber evidence="4">2.3.2.26</ecNumber>
    </recommendedName>
</protein>
<dbReference type="SUPFAM" id="SSF46934">
    <property type="entry name" value="UBA-like"/>
    <property type="match status" value="1"/>
</dbReference>
<feature type="active site" description="Glycyl thioester intermediate" evidence="11">
    <location>
        <position position="3652"/>
    </location>
</feature>
<feature type="domain" description="UBA" evidence="13">
    <location>
        <begin position="1262"/>
        <end position="1302"/>
    </location>
</feature>
<feature type="compositionally biased region" description="Acidic residues" evidence="12">
    <location>
        <begin position="2180"/>
        <end position="2191"/>
    </location>
</feature>
<feature type="region of interest" description="Disordered" evidence="12">
    <location>
        <begin position="2974"/>
        <end position="3018"/>
    </location>
</feature>
<feature type="region of interest" description="Disordered" evidence="12">
    <location>
        <begin position="2527"/>
        <end position="2585"/>
    </location>
</feature>
<evidence type="ECO:0000256" key="10">
    <source>
        <dbReference type="ARBA" id="ARBA00034494"/>
    </source>
</evidence>
<accession>A0A4Y7QG83</accession>
<feature type="compositionally biased region" description="Polar residues" evidence="12">
    <location>
        <begin position="2978"/>
        <end position="2997"/>
    </location>
</feature>
<feature type="compositionally biased region" description="Low complexity" evidence="12">
    <location>
        <begin position="2679"/>
        <end position="2696"/>
    </location>
</feature>
<feature type="region of interest" description="Disordered" evidence="12">
    <location>
        <begin position="2445"/>
        <end position="2501"/>
    </location>
</feature>
<dbReference type="Gene3D" id="3.30.2160.10">
    <property type="entry name" value="Hect, E3 ligase catalytic domain"/>
    <property type="match status" value="1"/>
</dbReference>
<dbReference type="Pfam" id="PF00632">
    <property type="entry name" value="HECT"/>
    <property type="match status" value="1"/>
</dbReference>
<dbReference type="SMART" id="SM00119">
    <property type="entry name" value="HECTc"/>
    <property type="match status" value="1"/>
</dbReference>
<dbReference type="PANTHER" id="PTHR11254">
    <property type="entry name" value="HECT DOMAIN UBIQUITIN-PROTEIN LIGASE"/>
    <property type="match status" value="1"/>
</dbReference>
<dbReference type="GO" id="GO:0000209">
    <property type="term" value="P:protein polyubiquitination"/>
    <property type="evidence" value="ECO:0007669"/>
    <property type="project" value="TreeGrafter"/>
</dbReference>
<dbReference type="InterPro" id="IPR010314">
    <property type="entry name" value="E3_Ub_ligase_DUF913"/>
</dbReference>
<dbReference type="Pfam" id="PF22562">
    <property type="entry name" value="UBA_7"/>
    <property type="match status" value="1"/>
</dbReference>
<comment type="pathway">
    <text evidence="3">Protein modification; protein ubiquitination.</text>
</comment>
<dbReference type="GO" id="GO:0051028">
    <property type="term" value="P:mRNA transport"/>
    <property type="evidence" value="ECO:0007669"/>
    <property type="project" value="UniProtKB-KW"/>
</dbReference>
<feature type="compositionally biased region" description="Low complexity" evidence="12">
    <location>
        <begin position="2534"/>
        <end position="2544"/>
    </location>
</feature>
<dbReference type="InterPro" id="IPR015940">
    <property type="entry name" value="UBA"/>
</dbReference>
<dbReference type="InterPro" id="IPR035983">
    <property type="entry name" value="Hect_E3_ubiquitin_ligase"/>
</dbReference>
<name>A0A4Y7QG83_9AGAM</name>
<dbReference type="UniPathway" id="UPA00143"/>
<dbReference type="GO" id="GO:0061630">
    <property type="term" value="F:ubiquitin protein ligase activity"/>
    <property type="evidence" value="ECO:0007669"/>
    <property type="project" value="UniProtKB-EC"/>
</dbReference>
<keyword evidence="5" id="KW-0813">Transport</keyword>
<dbReference type="Gene3D" id="1.10.8.10">
    <property type="entry name" value="DNA helicase RuvA subunit, C-terminal domain"/>
    <property type="match status" value="1"/>
</dbReference>
<reference evidence="15 16" key="1">
    <citation type="submission" date="2018-06" db="EMBL/GenBank/DDBJ databases">
        <title>A transcriptomic atlas of mushroom development highlights an independent origin of complex multicellularity.</title>
        <authorList>
            <consortium name="DOE Joint Genome Institute"/>
            <person name="Krizsan K."/>
            <person name="Almasi E."/>
            <person name="Merenyi Z."/>
            <person name="Sahu N."/>
            <person name="Viragh M."/>
            <person name="Koszo T."/>
            <person name="Mondo S."/>
            <person name="Kiss B."/>
            <person name="Balint B."/>
            <person name="Kues U."/>
            <person name="Barry K."/>
            <person name="Hegedus J.C."/>
            <person name="Henrissat B."/>
            <person name="Johnson J."/>
            <person name="Lipzen A."/>
            <person name="Ohm R."/>
            <person name="Nagy I."/>
            <person name="Pangilinan J."/>
            <person name="Yan J."/>
            <person name="Xiong Y."/>
            <person name="Grigoriev I.V."/>
            <person name="Hibbett D.S."/>
            <person name="Nagy L.G."/>
        </authorList>
    </citation>
    <scope>NUCLEOTIDE SEQUENCE [LARGE SCALE GENOMIC DNA]</scope>
    <source>
        <strain evidence="15 16">SZMC22713</strain>
    </source>
</reference>
<evidence type="ECO:0000259" key="13">
    <source>
        <dbReference type="PROSITE" id="PS50030"/>
    </source>
</evidence>
<keyword evidence="6" id="KW-0808">Transferase</keyword>
<feature type="region of interest" description="Disordered" evidence="12">
    <location>
        <begin position="1753"/>
        <end position="1796"/>
    </location>
</feature>
<feature type="domain" description="HECT" evidence="14">
    <location>
        <begin position="3350"/>
        <end position="3685"/>
    </location>
</feature>
<feature type="compositionally biased region" description="Acidic residues" evidence="12">
    <location>
        <begin position="1310"/>
        <end position="1326"/>
    </location>
</feature>
<dbReference type="SUPFAM" id="SSF56204">
    <property type="entry name" value="Hect, E3 ligase catalytic domain"/>
    <property type="match status" value="1"/>
</dbReference>
<dbReference type="OrthoDB" id="8068875at2759"/>
<dbReference type="EC" id="2.3.2.26" evidence="4"/>